<organism evidence="1 2">
    <name type="scientific">Daphnia magna</name>
    <dbReference type="NCBI Taxonomy" id="35525"/>
    <lineage>
        <taxon>Eukaryota</taxon>
        <taxon>Metazoa</taxon>
        <taxon>Ecdysozoa</taxon>
        <taxon>Arthropoda</taxon>
        <taxon>Crustacea</taxon>
        <taxon>Branchiopoda</taxon>
        <taxon>Diplostraca</taxon>
        <taxon>Cladocera</taxon>
        <taxon>Anomopoda</taxon>
        <taxon>Daphniidae</taxon>
        <taxon>Daphnia</taxon>
    </lineage>
</organism>
<reference evidence="1 2" key="1">
    <citation type="journal article" date="2023" name="Nucleic Acids Res.">
        <title>The hologenome of Daphnia magna reveals possible DNA methylation and microbiome-mediated evolution of the host genome.</title>
        <authorList>
            <person name="Chaturvedi A."/>
            <person name="Li X."/>
            <person name="Dhandapani V."/>
            <person name="Marshall H."/>
            <person name="Kissane S."/>
            <person name="Cuenca-Cambronero M."/>
            <person name="Asole G."/>
            <person name="Calvet F."/>
            <person name="Ruiz-Romero M."/>
            <person name="Marangio P."/>
            <person name="Guigo R."/>
            <person name="Rago D."/>
            <person name="Mirbahai L."/>
            <person name="Eastwood N."/>
            <person name="Colbourne J.K."/>
            <person name="Zhou J."/>
            <person name="Mallon E."/>
            <person name="Orsini L."/>
        </authorList>
    </citation>
    <scope>NUCLEOTIDE SEQUENCE [LARGE SCALE GENOMIC DNA]</scope>
    <source>
        <strain evidence="1">LRV0_1</strain>
    </source>
</reference>
<accession>A0ABR0ADV3</accession>
<evidence type="ECO:0000313" key="2">
    <source>
        <dbReference type="Proteomes" id="UP001234178"/>
    </source>
</evidence>
<proteinExistence type="predicted"/>
<gene>
    <name evidence="1" type="ORF">OUZ56_008732</name>
</gene>
<protein>
    <submittedName>
        <fullName evidence="1">Uncharacterized protein</fullName>
    </submittedName>
</protein>
<name>A0ABR0ADV3_9CRUS</name>
<keyword evidence="2" id="KW-1185">Reference proteome</keyword>
<evidence type="ECO:0000313" key="1">
    <source>
        <dbReference type="EMBL" id="KAK4023315.1"/>
    </source>
</evidence>
<dbReference type="EMBL" id="JAOYFB010000037">
    <property type="protein sequence ID" value="KAK4023315.1"/>
    <property type="molecule type" value="Genomic_DNA"/>
</dbReference>
<dbReference type="Proteomes" id="UP001234178">
    <property type="component" value="Unassembled WGS sequence"/>
</dbReference>
<sequence length="87" mass="9840">MGCPSGQAGRLRRQPDPLTVFIFAPYFPAISCPSSKNGVNKWLFQAQPWQFPGIQHRTRTLNVLMQVTEGTEGRSLYAPLIRPIRQN</sequence>
<comment type="caution">
    <text evidence="1">The sequence shown here is derived from an EMBL/GenBank/DDBJ whole genome shotgun (WGS) entry which is preliminary data.</text>
</comment>